<dbReference type="InterPro" id="IPR043891">
    <property type="entry name" value="SPARK"/>
</dbReference>
<feature type="domain" description="SPARK" evidence="1">
    <location>
        <begin position="89"/>
        <end position="237"/>
    </location>
</feature>
<dbReference type="Proteomes" id="UP000634136">
    <property type="component" value="Unassembled WGS sequence"/>
</dbReference>
<protein>
    <submittedName>
        <fullName evidence="3">Putative GPI-anchored protein</fullName>
    </submittedName>
</protein>
<feature type="domain" description="At1g61900-like C-terminal" evidence="2">
    <location>
        <begin position="287"/>
        <end position="360"/>
    </location>
</feature>
<dbReference type="PANTHER" id="PTHR33831">
    <property type="entry name" value="GPI-ANCHORED PROTEIN"/>
    <property type="match status" value="1"/>
</dbReference>
<dbReference type="OrthoDB" id="1906601at2759"/>
<keyword evidence="4" id="KW-1185">Reference proteome</keyword>
<evidence type="ECO:0000313" key="3">
    <source>
        <dbReference type="EMBL" id="KAF7823136.1"/>
    </source>
</evidence>
<evidence type="ECO:0000313" key="4">
    <source>
        <dbReference type="Proteomes" id="UP000634136"/>
    </source>
</evidence>
<dbReference type="PANTHER" id="PTHR33831:SF8">
    <property type="entry name" value="SPARK DOMAIN-CONTAINING PROTEIN"/>
    <property type="match status" value="1"/>
</dbReference>
<dbReference type="EMBL" id="JAAIUW010000007">
    <property type="protein sequence ID" value="KAF7823136.1"/>
    <property type="molecule type" value="Genomic_DNA"/>
</dbReference>
<dbReference type="GO" id="GO:0005886">
    <property type="term" value="C:plasma membrane"/>
    <property type="evidence" value="ECO:0007669"/>
    <property type="project" value="TreeGrafter"/>
</dbReference>
<reference evidence="3" key="1">
    <citation type="submission" date="2020-09" db="EMBL/GenBank/DDBJ databases">
        <title>Genome-Enabled Discovery of Anthraquinone Biosynthesis in Senna tora.</title>
        <authorList>
            <person name="Kang S.-H."/>
            <person name="Pandey R.P."/>
            <person name="Lee C.-M."/>
            <person name="Sim J.-S."/>
            <person name="Jeong J.-T."/>
            <person name="Choi B.-S."/>
            <person name="Jung M."/>
            <person name="Ginzburg D."/>
            <person name="Zhao K."/>
            <person name="Won S.Y."/>
            <person name="Oh T.-J."/>
            <person name="Yu Y."/>
            <person name="Kim N.-H."/>
            <person name="Lee O.R."/>
            <person name="Lee T.-H."/>
            <person name="Bashyal P."/>
            <person name="Kim T.-S."/>
            <person name="Lee W.-H."/>
            <person name="Kawkins C."/>
            <person name="Kim C.-K."/>
            <person name="Kim J.S."/>
            <person name="Ahn B.O."/>
            <person name="Rhee S.Y."/>
            <person name="Sohng J.K."/>
        </authorList>
    </citation>
    <scope>NUCLEOTIDE SEQUENCE</scope>
    <source>
        <tissue evidence="3">Leaf</tissue>
    </source>
</reference>
<dbReference type="InterPro" id="IPR059003">
    <property type="entry name" value="At1g61900_C"/>
</dbReference>
<evidence type="ECO:0000259" key="2">
    <source>
        <dbReference type="Pfam" id="PF26584"/>
    </source>
</evidence>
<organism evidence="3 4">
    <name type="scientific">Senna tora</name>
    <dbReference type="NCBI Taxonomy" id="362788"/>
    <lineage>
        <taxon>Eukaryota</taxon>
        <taxon>Viridiplantae</taxon>
        <taxon>Streptophyta</taxon>
        <taxon>Embryophyta</taxon>
        <taxon>Tracheophyta</taxon>
        <taxon>Spermatophyta</taxon>
        <taxon>Magnoliopsida</taxon>
        <taxon>eudicotyledons</taxon>
        <taxon>Gunneridae</taxon>
        <taxon>Pentapetalae</taxon>
        <taxon>rosids</taxon>
        <taxon>fabids</taxon>
        <taxon>Fabales</taxon>
        <taxon>Fabaceae</taxon>
        <taxon>Caesalpinioideae</taxon>
        <taxon>Cassia clade</taxon>
        <taxon>Senna</taxon>
    </lineage>
</organism>
<gene>
    <name evidence="3" type="ORF">G2W53_021280</name>
</gene>
<proteinExistence type="predicted"/>
<sequence length="533" mass="58477">MQEESSSKCTLDCRHIPKCSSFSDGKHFFSVTTKVDELSPGISPSVEPQPLLPVLAPSPLRPFTNNSVPNLSVMLKSEELGASVLSKWLCSLNFSAAEDIMSTTATDCWATFAPFLANVVCCPQFDAMLGTLIGQSSKYSGQLALNRTHASHCLSDIQKILVSQGANESLKNTCSVHPANLTEGSCPIIAVDEFESSVDTSRLLTACRKIDPVHECCDQVCQNAINSAARKIAINDMSNMDRDSRLPEQTARINDCKNIVLRWLAGKLDPATANSLFRGLSNCNLNKVCPLDFPNINNVVEECRNVIKNQTACCKTIKTYVSYLQNQSFITNLQALKCAALLGKKLQKANVSNNIYNLCQVGLKDFSLQESGCLLPSLPSDAVFDSTSGIGFICDLNDNIVAPWPSTSYAAASSCNRSMSNNLPHISLAFLYCSGWRIYKTSFSSYSNVCTKWSFSEEPGFTSPLHLFSSSQDALLILYFLSYFGVKGPHWSSSDIFAASETSRKKFYRIPEGDVIIQHVHIVTCYKRIGILI</sequence>
<name>A0A834TLM5_9FABA</name>
<comment type="caution">
    <text evidence="3">The sequence shown here is derived from an EMBL/GenBank/DDBJ whole genome shotgun (WGS) entry which is preliminary data.</text>
</comment>
<dbReference type="Pfam" id="PF19160">
    <property type="entry name" value="SPARK"/>
    <property type="match status" value="1"/>
</dbReference>
<evidence type="ECO:0000259" key="1">
    <source>
        <dbReference type="Pfam" id="PF19160"/>
    </source>
</evidence>
<dbReference type="InterPro" id="IPR040336">
    <property type="entry name" value="At1g61900-like"/>
</dbReference>
<dbReference type="AlphaFoldDB" id="A0A834TLM5"/>
<accession>A0A834TLM5</accession>
<dbReference type="Pfam" id="PF26584">
    <property type="entry name" value="At1g61900"/>
    <property type="match status" value="1"/>
</dbReference>